<feature type="domain" description="EamA" evidence="7">
    <location>
        <begin position="171"/>
        <end position="305"/>
    </location>
</feature>
<organism evidence="8 9">
    <name type="scientific">Streptomyces silvisoli</name>
    <dbReference type="NCBI Taxonomy" id="3034235"/>
    <lineage>
        <taxon>Bacteria</taxon>
        <taxon>Bacillati</taxon>
        <taxon>Actinomycetota</taxon>
        <taxon>Actinomycetes</taxon>
        <taxon>Kitasatosporales</taxon>
        <taxon>Streptomycetaceae</taxon>
        <taxon>Streptomyces</taxon>
    </lineage>
</organism>
<evidence type="ECO:0000256" key="5">
    <source>
        <dbReference type="ARBA" id="ARBA00023136"/>
    </source>
</evidence>
<protein>
    <submittedName>
        <fullName evidence="8">EamA family transporter</fullName>
    </submittedName>
</protein>
<dbReference type="InterPro" id="IPR000620">
    <property type="entry name" value="EamA_dom"/>
</dbReference>
<comment type="caution">
    <text evidence="8">The sequence shown here is derived from an EMBL/GenBank/DDBJ whole genome shotgun (WGS) entry which is preliminary data.</text>
</comment>
<keyword evidence="5 6" id="KW-0472">Membrane</keyword>
<evidence type="ECO:0000256" key="6">
    <source>
        <dbReference type="SAM" id="Phobius"/>
    </source>
</evidence>
<evidence type="ECO:0000313" key="9">
    <source>
        <dbReference type="Proteomes" id="UP001216579"/>
    </source>
</evidence>
<evidence type="ECO:0000256" key="1">
    <source>
        <dbReference type="ARBA" id="ARBA00004141"/>
    </source>
</evidence>
<comment type="similarity">
    <text evidence="2">Belongs to the EamA transporter family.</text>
</comment>
<dbReference type="Proteomes" id="UP001216579">
    <property type="component" value="Unassembled WGS sequence"/>
</dbReference>
<feature type="transmembrane region" description="Helical" evidence="6">
    <location>
        <begin position="140"/>
        <end position="158"/>
    </location>
</feature>
<feature type="transmembrane region" description="Helical" evidence="6">
    <location>
        <begin position="49"/>
        <end position="66"/>
    </location>
</feature>
<evidence type="ECO:0000256" key="3">
    <source>
        <dbReference type="ARBA" id="ARBA00022692"/>
    </source>
</evidence>
<proteinExistence type="inferred from homology"/>
<evidence type="ECO:0000259" key="7">
    <source>
        <dbReference type="Pfam" id="PF00892"/>
    </source>
</evidence>
<dbReference type="InterPro" id="IPR037185">
    <property type="entry name" value="EmrE-like"/>
</dbReference>
<dbReference type="PANTHER" id="PTHR32322">
    <property type="entry name" value="INNER MEMBRANE TRANSPORTER"/>
    <property type="match status" value="1"/>
</dbReference>
<dbReference type="InterPro" id="IPR050638">
    <property type="entry name" value="AA-Vitamin_Transporters"/>
</dbReference>
<dbReference type="RefSeq" id="WP_276094889.1">
    <property type="nucleotide sequence ID" value="NZ_JARJBC010000013.1"/>
</dbReference>
<name>A0ABT5ZPE4_9ACTN</name>
<evidence type="ECO:0000256" key="2">
    <source>
        <dbReference type="ARBA" id="ARBA00007362"/>
    </source>
</evidence>
<sequence length="333" mass="33865">MSGRTAGRPLPVGRGLLYVAFAATAWGTAGAAAALLYRVGDFGPITLSFWRYVGGLVLLLPVRAIGRRGRPAAGPVAEPRRRVVRRILVTGVGLTVFQSAYFASVQSTGLAVGTVVTLGASPVLVALGARLTMGERLGRAGALAVLGAFAGLAVLLLADDGGASGAVRPAGVGWALLSAAGYACITLHTRWTARRGGGTDPLTTTMWAFAVGAVCLLPLAAMDGLWPQVHDVGRALSLLGYLASVPTALAYALYFAGAAVVRAATASVFTLIEPVAAGALAVVLLGERLTVSTVSGTVILIGAVTALAIAETRGARTEWAVHRAAREEEAVSS</sequence>
<evidence type="ECO:0000256" key="4">
    <source>
        <dbReference type="ARBA" id="ARBA00022989"/>
    </source>
</evidence>
<feature type="transmembrane region" description="Helical" evidence="6">
    <location>
        <begin position="238"/>
        <end position="261"/>
    </location>
</feature>
<dbReference type="Pfam" id="PF00892">
    <property type="entry name" value="EamA"/>
    <property type="match status" value="2"/>
</dbReference>
<dbReference type="PANTHER" id="PTHR32322:SF2">
    <property type="entry name" value="EAMA DOMAIN-CONTAINING PROTEIN"/>
    <property type="match status" value="1"/>
</dbReference>
<keyword evidence="9" id="KW-1185">Reference proteome</keyword>
<dbReference type="SUPFAM" id="SSF103481">
    <property type="entry name" value="Multidrug resistance efflux transporter EmrE"/>
    <property type="match status" value="2"/>
</dbReference>
<keyword evidence="3 6" id="KW-0812">Transmembrane</keyword>
<feature type="transmembrane region" description="Helical" evidence="6">
    <location>
        <begin position="110"/>
        <end position="128"/>
    </location>
</feature>
<gene>
    <name evidence="8" type="ORF">P3G67_21225</name>
</gene>
<feature type="transmembrane region" description="Helical" evidence="6">
    <location>
        <begin position="291"/>
        <end position="310"/>
    </location>
</feature>
<evidence type="ECO:0000313" key="8">
    <source>
        <dbReference type="EMBL" id="MDF3291702.1"/>
    </source>
</evidence>
<dbReference type="EMBL" id="JARJBC010000013">
    <property type="protein sequence ID" value="MDF3291702.1"/>
    <property type="molecule type" value="Genomic_DNA"/>
</dbReference>
<feature type="transmembrane region" description="Helical" evidence="6">
    <location>
        <begin position="170"/>
        <end position="193"/>
    </location>
</feature>
<feature type="domain" description="EamA" evidence="7">
    <location>
        <begin position="14"/>
        <end position="156"/>
    </location>
</feature>
<comment type="subcellular location">
    <subcellularLocation>
        <location evidence="1">Membrane</location>
        <topology evidence="1">Multi-pass membrane protein</topology>
    </subcellularLocation>
</comment>
<feature type="transmembrane region" description="Helical" evidence="6">
    <location>
        <begin position="205"/>
        <end position="226"/>
    </location>
</feature>
<feature type="transmembrane region" description="Helical" evidence="6">
    <location>
        <begin position="87"/>
        <end position="104"/>
    </location>
</feature>
<feature type="transmembrane region" description="Helical" evidence="6">
    <location>
        <begin position="16"/>
        <end position="37"/>
    </location>
</feature>
<feature type="transmembrane region" description="Helical" evidence="6">
    <location>
        <begin position="268"/>
        <end position="285"/>
    </location>
</feature>
<accession>A0ABT5ZPE4</accession>
<keyword evidence="4 6" id="KW-1133">Transmembrane helix</keyword>
<reference evidence="8 9" key="1">
    <citation type="submission" date="2023-03" db="EMBL/GenBank/DDBJ databases">
        <title>Draft genome sequence of Streptomyces sp. RB6PN23 isolated from peat swamp forest in Thailand.</title>
        <authorList>
            <person name="Klaysubun C."/>
            <person name="Duangmal K."/>
        </authorList>
    </citation>
    <scope>NUCLEOTIDE SEQUENCE [LARGE SCALE GENOMIC DNA]</scope>
    <source>
        <strain evidence="8 9">RB6PN23</strain>
    </source>
</reference>